<dbReference type="Proteomes" id="UP000032726">
    <property type="component" value="Chromosome"/>
</dbReference>
<protein>
    <submittedName>
        <fullName evidence="3">Uncharacterized protein</fullName>
    </submittedName>
</protein>
<dbReference type="KEGG" id="mlt:VC82_2507"/>
<dbReference type="InterPro" id="IPR028098">
    <property type="entry name" value="Glyco_trans_4-like_N"/>
</dbReference>
<keyword evidence="4" id="KW-1185">Reference proteome</keyword>
<dbReference type="GO" id="GO:0016757">
    <property type="term" value="F:glycosyltransferase activity"/>
    <property type="evidence" value="ECO:0007669"/>
    <property type="project" value="InterPro"/>
</dbReference>
<dbReference type="PANTHER" id="PTHR12526">
    <property type="entry name" value="GLYCOSYLTRANSFERASE"/>
    <property type="match status" value="1"/>
</dbReference>
<reference evidence="3 4" key="1">
    <citation type="submission" date="2015-03" db="EMBL/GenBank/DDBJ databases">
        <title>Complete genome sequence of Muricauda lutaonensis CC-HSB-11T, isolated from a coastal hot spring.</title>
        <authorList>
            <person name="Kim K.M."/>
        </authorList>
    </citation>
    <scope>NUCLEOTIDE SEQUENCE [LARGE SCALE GENOMIC DNA]</scope>
    <source>
        <strain evidence="3 4">CC-HSB-11</strain>
    </source>
</reference>
<dbReference type="CDD" id="cd03820">
    <property type="entry name" value="GT4_AmsD-like"/>
    <property type="match status" value="1"/>
</dbReference>
<evidence type="ECO:0000259" key="1">
    <source>
        <dbReference type="Pfam" id="PF00534"/>
    </source>
</evidence>
<dbReference type="PANTHER" id="PTHR12526:SF630">
    <property type="entry name" value="GLYCOSYLTRANSFERASE"/>
    <property type="match status" value="1"/>
</dbReference>
<evidence type="ECO:0000313" key="3">
    <source>
        <dbReference type="EMBL" id="AKA36079.1"/>
    </source>
</evidence>
<proteinExistence type="predicted"/>
<dbReference type="Gene3D" id="3.40.50.2000">
    <property type="entry name" value="Glycogen Phosphorylase B"/>
    <property type="match status" value="2"/>
</dbReference>
<evidence type="ECO:0000259" key="2">
    <source>
        <dbReference type="Pfam" id="PF13439"/>
    </source>
</evidence>
<dbReference type="AlphaFoldDB" id="A0A0D5YW24"/>
<dbReference type="PATRIC" id="fig|516051.4.peg.2572"/>
<dbReference type="RefSeq" id="WP_045802659.1">
    <property type="nucleotide sequence ID" value="NZ_CP011071.1"/>
</dbReference>
<name>A0A0D5YW24_9FLAO</name>
<dbReference type="OrthoDB" id="798298at2"/>
<organism evidence="3 4">
    <name type="scientific">Flagellimonas lutaonensis</name>
    <dbReference type="NCBI Taxonomy" id="516051"/>
    <lineage>
        <taxon>Bacteria</taxon>
        <taxon>Pseudomonadati</taxon>
        <taxon>Bacteroidota</taxon>
        <taxon>Flavobacteriia</taxon>
        <taxon>Flavobacteriales</taxon>
        <taxon>Flavobacteriaceae</taxon>
        <taxon>Flagellimonas</taxon>
    </lineage>
</organism>
<gene>
    <name evidence="3" type="ORF">VC82_2507</name>
</gene>
<accession>A0A0D5YW24</accession>
<feature type="domain" description="Glycosyl transferase family 1" evidence="1">
    <location>
        <begin position="184"/>
        <end position="340"/>
    </location>
</feature>
<evidence type="ECO:0000313" key="4">
    <source>
        <dbReference type="Proteomes" id="UP000032726"/>
    </source>
</evidence>
<sequence length="365" mass="42178">MNKTVNIAFLLGRVSERGGISRVTSIIASGLIKKENLIVHIISYQKREDNGYEWPEDLIFHNLIDKRWPMKWGMWPAIPKLRKIITANKIDILICSGHIVGPLGVFGALMKRTKLVYWSHSSFLATTSNKYRVFNEKFTALFSDKLISLTKTDLINYRKFTKAKEVGQIYNPVDEKLFKNEKSYSLNSKKIISAGRLTEQKNFTVAVDIAELVLGKHQDWEWHIYGSGTLEAEIQKKITEKKLNDRMILKGQSNRLYELYSEYSILVMTSKYEGFPMTLIEGMAKKLPLVSFDIPTGPREIVFDGKNGYLIKPFDVVSMAEKINHLIESENTRKRFSQANIDLIDNFKLEHIISKWIRTFEELMV</sequence>
<feature type="domain" description="Glycosyltransferase subfamily 4-like N-terminal" evidence="2">
    <location>
        <begin position="18"/>
        <end position="175"/>
    </location>
</feature>
<dbReference type="Pfam" id="PF00534">
    <property type="entry name" value="Glycos_transf_1"/>
    <property type="match status" value="1"/>
</dbReference>
<dbReference type="SUPFAM" id="SSF53756">
    <property type="entry name" value="UDP-Glycosyltransferase/glycogen phosphorylase"/>
    <property type="match status" value="1"/>
</dbReference>
<dbReference type="EMBL" id="CP011071">
    <property type="protein sequence ID" value="AKA36079.1"/>
    <property type="molecule type" value="Genomic_DNA"/>
</dbReference>
<dbReference type="InterPro" id="IPR001296">
    <property type="entry name" value="Glyco_trans_1"/>
</dbReference>
<dbReference type="STRING" id="516051.VC82_2507"/>
<dbReference type="HOGENOM" id="CLU_009583_0_0_10"/>
<dbReference type="Pfam" id="PF13439">
    <property type="entry name" value="Glyco_transf_4"/>
    <property type="match status" value="1"/>
</dbReference>